<sequence>MKKSAVIVALFFMGFISVNAQGLMGYLKSHLELGVKGEANYSGFLLKDMEGVKSEMGVGGNVGTFIKLNISEHFAIQEDILFSYQSSKIKQNGWEDTYQYFGTEVPIYLMGQWNVSGGRFYAGAGPYFSLGLSAKMKDADIDLYKKVDDERPMKRLSNGLAAQIGYEFSNKIQLNASYKIGLGNTLDANEDLYKMVPHSVSLGIGYRF</sequence>
<feature type="domain" description="Outer membrane protein beta-barrel" evidence="1">
    <location>
        <begin position="24"/>
        <end position="186"/>
    </location>
</feature>
<protein>
    <submittedName>
        <fullName evidence="2">PorT family protein</fullName>
    </submittedName>
</protein>
<proteinExistence type="predicted"/>
<evidence type="ECO:0000313" key="3">
    <source>
        <dbReference type="Proteomes" id="UP000618240"/>
    </source>
</evidence>
<keyword evidence="3" id="KW-1185">Reference proteome</keyword>
<dbReference type="Gene3D" id="2.40.160.20">
    <property type="match status" value="1"/>
</dbReference>
<dbReference type="Pfam" id="PF13568">
    <property type="entry name" value="OMP_b-brl_2"/>
    <property type="match status" value="1"/>
</dbReference>
<comment type="caution">
    <text evidence="2">The sequence shown here is derived from an EMBL/GenBank/DDBJ whole genome shotgun (WGS) entry which is preliminary data.</text>
</comment>
<dbReference type="EMBL" id="JAERSE020000002">
    <property type="protein sequence ID" value="MCA6067191.1"/>
    <property type="molecule type" value="Genomic_DNA"/>
</dbReference>
<gene>
    <name evidence="2" type="ORF">JI747_008380</name>
</gene>
<dbReference type="Proteomes" id="UP000618240">
    <property type="component" value="Unassembled WGS sequence"/>
</dbReference>
<evidence type="ECO:0000313" key="2">
    <source>
        <dbReference type="EMBL" id="MCA6067191.1"/>
    </source>
</evidence>
<organism evidence="2 3">
    <name type="scientific">Chryseobacterium tagetis</name>
    <dbReference type="NCBI Taxonomy" id="2801334"/>
    <lineage>
        <taxon>Bacteria</taxon>
        <taxon>Pseudomonadati</taxon>
        <taxon>Bacteroidota</taxon>
        <taxon>Flavobacteriia</taxon>
        <taxon>Flavobacteriales</taxon>
        <taxon>Weeksellaceae</taxon>
        <taxon>Chryseobacterium group</taxon>
        <taxon>Chryseobacterium</taxon>
    </lineage>
</organism>
<dbReference type="RefSeq" id="WP_225687703.1">
    <property type="nucleotide sequence ID" value="NZ_JAERSE020000002.1"/>
</dbReference>
<dbReference type="InterPro" id="IPR025665">
    <property type="entry name" value="Beta-barrel_OMP_2"/>
</dbReference>
<accession>A0ABS7ZZN5</accession>
<evidence type="ECO:0000259" key="1">
    <source>
        <dbReference type="Pfam" id="PF13568"/>
    </source>
</evidence>
<reference evidence="2 3" key="1">
    <citation type="submission" date="2021-09" db="EMBL/GenBank/DDBJ databases">
        <title>Genome sequencing and assembly of Chryseobacterium sp. RG1.</title>
        <authorList>
            <person name="Chhetri G."/>
        </authorList>
    </citation>
    <scope>NUCLEOTIDE SEQUENCE [LARGE SCALE GENOMIC DNA]</scope>
    <source>
        <strain evidence="2 3">RG1</strain>
    </source>
</reference>
<name>A0ABS7ZZN5_9FLAO</name>